<evidence type="ECO:0000256" key="1">
    <source>
        <dbReference type="SAM" id="Phobius"/>
    </source>
</evidence>
<dbReference type="RefSeq" id="WP_024331583.1">
    <property type="nucleotide sequence ID" value="NZ_JASOXK010000004.1"/>
</dbReference>
<dbReference type="Proteomes" id="UP000235122">
    <property type="component" value="Unassembled WGS sequence"/>
</dbReference>
<reference evidence="2 3" key="1">
    <citation type="submission" date="2017-12" db="EMBL/GenBank/DDBJ databases">
        <title>Phylogenetic diversity of female urinary microbiome.</title>
        <authorList>
            <person name="Thomas-White K."/>
            <person name="Wolfe A.J."/>
        </authorList>
    </citation>
    <scope>NUCLEOTIDE SEQUENCE [LARGE SCALE GENOMIC DNA]</scope>
    <source>
        <strain evidence="2 3">UMB0402</strain>
    </source>
</reference>
<organism evidence="2 3">
    <name type="scientific">Winkia neuii</name>
    <dbReference type="NCBI Taxonomy" id="33007"/>
    <lineage>
        <taxon>Bacteria</taxon>
        <taxon>Bacillati</taxon>
        <taxon>Actinomycetota</taxon>
        <taxon>Actinomycetes</taxon>
        <taxon>Actinomycetales</taxon>
        <taxon>Actinomycetaceae</taxon>
        <taxon>Winkia</taxon>
    </lineage>
</organism>
<protein>
    <submittedName>
        <fullName evidence="2">Uncharacterized protein</fullName>
    </submittedName>
</protein>
<feature type="transmembrane region" description="Helical" evidence="1">
    <location>
        <begin position="260"/>
        <end position="280"/>
    </location>
</feature>
<keyword evidence="3" id="KW-1185">Reference proteome</keyword>
<keyword evidence="1" id="KW-0812">Transmembrane</keyword>
<feature type="transmembrane region" description="Helical" evidence="1">
    <location>
        <begin position="199"/>
        <end position="219"/>
    </location>
</feature>
<evidence type="ECO:0000313" key="3">
    <source>
        <dbReference type="Proteomes" id="UP000235122"/>
    </source>
</evidence>
<accession>A0A2I1IK90</accession>
<sequence>MNLLIDISFGEDLVLWPRKVRLAAGVERLGDLRDRHVREFSHAPDPRELVDRELIMETLRDSVRKRERLWLLTMTDEQMEAWKEWVSSDQLHELGPVQAYDGQQITPVGIAPRLLIDFLLERKSPEDIKFLSGTLHGLDALLVSARAAKQAEQVGIAMSPRSFLTRLFTNPKFLAYAVVLAYSALRVLPVMFVREFEGSLVTLWAIDLGTAIPYTWGLLTMVTAPRFAKRMVGMVVTVATFMAPYVYFGMHGKGYPPHVIGIIAMLIMGTFLLEGAKAWLDRKVYKSLAKVAPPRRKKSRWKRPKGRRKHLLR</sequence>
<feature type="transmembrane region" description="Helical" evidence="1">
    <location>
        <begin position="231"/>
        <end position="248"/>
    </location>
</feature>
<feature type="transmembrane region" description="Helical" evidence="1">
    <location>
        <begin position="173"/>
        <end position="193"/>
    </location>
</feature>
<gene>
    <name evidence="2" type="ORF">CYJ19_10000</name>
</gene>
<keyword evidence="1" id="KW-0472">Membrane</keyword>
<dbReference type="AlphaFoldDB" id="A0A2I1IK90"/>
<dbReference type="GeneID" id="35867183"/>
<keyword evidence="1" id="KW-1133">Transmembrane helix</keyword>
<evidence type="ECO:0000313" key="2">
    <source>
        <dbReference type="EMBL" id="PKY71543.1"/>
    </source>
</evidence>
<name>A0A2I1IK90_9ACTO</name>
<dbReference type="STRING" id="33007.HMPREF3198_01826"/>
<comment type="caution">
    <text evidence="2">The sequence shown here is derived from an EMBL/GenBank/DDBJ whole genome shotgun (WGS) entry which is preliminary data.</text>
</comment>
<proteinExistence type="predicted"/>
<dbReference type="EMBL" id="PKKO01000006">
    <property type="protein sequence ID" value="PKY71543.1"/>
    <property type="molecule type" value="Genomic_DNA"/>
</dbReference>